<dbReference type="Proteomes" id="UP000289808">
    <property type="component" value="Unassembled WGS sequence"/>
</dbReference>
<dbReference type="Proteomes" id="UP001434419">
    <property type="component" value="Unassembled WGS sequence"/>
</dbReference>
<keyword evidence="1" id="KW-0808">Transferase</keyword>
<dbReference type="STRING" id="47770.GCA_001567095_01995"/>
<keyword evidence="8" id="KW-1185">Reference proteome</keyword>
<name>A0A125P6T0_9LACO</name>
<evidence type="ECO:0000259" key="2">
    <source>
        <dbReference type="PROSITE" id="PS51096"/>
    </source>
</evidence>
<protein>
    <submittedName>
        <fullName evidence="3">PTS sugar transporter subunit IIA</fullName>
    </submittedName>
</protein>
<dbReference type="InterPro" id="IPR036662">
    <property type="entry name" value="PTS_EIIA_man-typ_sf"/>
</dbReference>
<reference evidence="5 7" key="2">
    <citation type="submission" date="2019-01" db="EMBL/GenBank/DDBJ databases">
        <title>The genome sequence of Lactobacillus crispatus L49.</title>
        <authorList>
            <person name="Zhong J."/>
            <person name="Zhang J."/>
        </authorList>
    </citation>
    <scope>NUCLEOTIDE SEQUENCE [LARGE SCALE GENOMIC DNA]</scope>
    <source>
        <strain evidence="5 7">L49</strain>
    </source>
</reference>
<evidence type="ECO:0000313" key="8">
    <source>
        <dbReference type="Proteomes" id="UP001434419"/>
    </source>
</evidence>
<accession>A0A125P6T0</accession>
<gene>
    <name evidence="4" type="ORF">ABVC42_08805</name>
    <name evidence="3" type="ORF">AEL95_07085</name>
    <name evidence="5" type="ORF">ERD32_07680</name>
</gene>
<dbReference type="InterPro" id="IPR051471">
    <property type="entry name" value="Bacterial_PTS_sugar_comp"/>
</dbReference>
<reference evidence="4" key="3">
    <citation type="submission" date="2024-06" db="EMBL/GenBank/DDBJ databases">
        <title>Vaginal Lactobacillus fatty acid response mechanisms reveal a metabolite-targeted strategy for bacterial vaginosis treatment.</title>
        <authorList>
            <person name="Zhu M."/>
            <person name="Blainey P.C."/>
            <person name="Bloom S.M."/>
            <person name="Kwon D.S."/>
        </authorList>
    </citation>
    <scope>NUCLEOTIDE SEQUENCE</scope>
    <source>
        <strain evidence="4">194_F1_1</strain>
    </source>
</reference>
<dbReference type="PANTHER" id="PTHR33799:SF1">
    <property type="entry name" value="PTS SYSTEM MANNOSE-SPECIFIC EIIAB COMPONENT-RELATED"/>
    <property type="match status" value="1"/>
</dbReference>
<sequence length="132" mass="14620">MELLIATHEGLAAGLMSAHDMLVGKNDQILTIELNDTGIRDFKARFAKVMNKYQNSQILVLTDLKNGTPHLVASEYEDMYPERIRVVSGVNLPMVLELSHKMINASLNESTEKAIQIGRSQIDVDQLAAAKV</sequence>
<dbReference type="Proteomes" id="UP000067598">
    <property type="component" value="Unassembled WGS sequence"/>
</dbReference>
<evidence type="ECO:0000313" key="6">
    <source>
        <dbReference type="Proteomes" id="UP000067598"/>
    </source>
</evidence>
<proteinExistence type="predicted"/>
<evidence type="ECO:0000313" key="4">
    <source>
        <dbReference type="EMBL" id="MES5150003.1"/>
    </source>
</evidence>
<feature type="domain" description="PTS EIIA type-4" evidence="2">
    <location>
        <begin position="1"/>
        <end position="122"/>
    </location>
</feature>
<comment type="caution">
    <text evidence="3">The sequence shown here is derived from an EMBL/GenBank/DDBJ whole genome shotgun (WGS) entry which is preliminary data.</text>
</comment>
<dbReference type="InterPro" id="IPR004701">
    <property type="entry name" value="PTS_EIIA_man-typ"/>
</dbReference>
<dbReference type="EMBL" id="JBETVU010000012">
    <property type="protein sequence ID" value="MES5150003.1"/>
    <property type="molecule type" value="Genomic_DNA"/>
</dbReference>
<dbReference type="PROSITE" id="PS51096">
    <property type="entry name" value="PTS_EIIA_TYPE_4"/>
    <property type="match status" value="1"/>
</dbReference>
<dbReference type="GO" id="GO:0016740">
    <property type="term" value="F:transferase activity"/>
    <property type="evidence" value="ECO:0007669"/>
    <property type="project" value="UniProtKB-KW"/>
</dbReference>
<dbReference type="Gene3D" id="3.40.50.510">
    <property type="entry name" value="Phosphotransferase system, mannose-type IIA component"/>
    <property type="match status" value="1"/>
</dbReference>
<dbReference type="PATRIC" id="fig|47770.28.peg.854"/>
<evidence type="ECO:0000313" key="3">
    <source>
        <dbReference type="EMBL" id="KWU03479.1"/>
    </source>
</evidence>
<dbReference type="EMBL" id="SCLX01000043">
    <property type="protein sequence ID" value="RXF57334.1"/>
    <property type="molecule type" value="Genomic_DNA"/>
</dbReference>
<dbReference type="GO" id="GO:0009401">
    <property type="term" value="P:phosphoenolpyruvate-dependent sugar phosphotransferase system"/>
    <property type="evidence" value="ECO:0007669"/>
    <property type="project" value="InterPro"/>
</dbReference>
<evidence type="ECO:0000256" key="1">
    <source>
        <dbReference type="ARBA" id="ARBA00022679"/>
    </source>
</evidence>
<reference evidence="3 6" key="1">
    <citation type="journal article" date="2016" name="Microbiology (Mosc.)">
        <title>Comparison of Lactobacillus crispatus isolates from Lactobacillus-dominated vaginal microbiomes with isolates from microbiomes containing bacterial vaginosis-associated bacteria.</title>
        <authorList>
            <person name="Abdelmaksoud A.A."/>
            <person name="Koparde V.N."/>
            <person name="Sheth N.U."/>
            <person name="Serrano M.G."/>
            <person name="Glascock A.L."/>
            <person name="Fettweis J.M."/>
            <person name="Strauss Iii J.F."/>
            <person name="Buck G.A."/>
            <person name="Jefferson K.K."/>
        </authorList>
    </citation>
    <scope>NUCLEOTIDE SEQUENCE [LARGE SCALE GENOMIC DNA]</scope>
    <source>
        <strain evidence="3 6">VMC3</strain>
    </source>
</reference>
<dbReference type="EMBL" id="LJGP01000025">
    <property type="protein sequence ID" value="KWU03479.1"/>
    <property type="molecule type" value="Genomic_DNA"/>
</dbReference>
<evidence type="ECO:0000313" key="7">
    <source>
        <dbReference type="Proteomes" id="UP000289808"/>
    </source>
</evidence>
<keyword evidence="3" id="KW-0813">Transport</keyword>
<dbReference type="Pfam" id="PF03610">
    <property type="entry name" value="EIIA-man"/>
    <property type="match status" value="1"/>
</dbReference>
<dbReference type="PANTHER" id="PTHR33799">
    <property type="entry name" value="PTS PERMEASE-RELATED-RELATED"/>
    <property type="match status" value="1"/>
</dbReference>
<dbReference type="SUPFAM" id="SSF53062">
    <property type="entry name" value="PTS system fructose IIA component-like"/>
    <property type="match status" value="1"/>
</dbReference>
<dbReference type="GO" id="GO:0016020">
    <property type="term" value="C:membrane"/>
    <property type="evidence" value="ECO:0007669"/>
    <property type="project" value="InterPro"/>
</dbReference>
<dbReference type="AlphaFoldDB" id="A0A125P6T0"/>
<dbReference type="RefSeq" id="WP_005718267.1">
    <property type="nucleotide sequence ID" value="NZ_AP025162.1"/>
</dbReference>
<keyword evidence="3" id="KW-0762">Sugar transport</keyword>
<organism evidence="3 6">
    <name type="scientific">Lactobacillus crispatus</name>
    <dbReference type="NCBI Taxonomy" id="47770"/>
    <lineage>
        <taxon>Bacteria</taxon>
        <taxon>Bacillati</taxon>
        <taxon>Bacillota</taxon>
        <taxon>Bacilli</taxon>
        <taxon>Lactobacillales</taxon>
        <taxon>Lactobacillaceae</taxon>
        <taxon>Lactobacillus</taxon>
    </lineage>
</organism>
<evidence type="ECO:0000313" key="5">
    <source>
        <dbReference type="EMBL" id="RXF57334.1"/>
    </source>
</evidence>